<name>A0A5A9W767_9GAMM</name>
<protein>
    <submittedName>
        <fullName evidence="6">LysR family transcriptional regulator</fullName>
    </submittedName>
</protein>
<keyword evidence="2" id="KW-0805">Transcription regulation</keyword>
<dbReference type="AlphaFoldDB" id="A0A5A9W767"/>
<dbReference type="InterPro" id="IPR005119">
    <property type="entry name" value="LysR_subst-bd"/>
</dbReference>
<dbReference type="SUPFAM" id="SSF46785">
    <property type="entry name" value="Winged helix' DNA-binding domain"/>
    <property type="match status" value="1"/>
</dbReference>
<keyword evidence="3" id="KW-0238">DNA-binding</keyword>
<evidence type="ECO:0000256" key="1">
    <source>
        <dbReference type="ARBA" id="ARBA00009437"/>
    </source>
</evidence>
<keyword evidence="7" id="KW-1185">Reference proteome</keyword>
<sequence>MNAQTQKSRSQPQESRELNWNDLRYLMALVRAGSLAAAARHLQVSDTTISRAVTRLEAALGMALLQRVEGRLQLSDAVTALLPLLESAELALTRAADWADQETQGLCGCVTITAPPMLANHLLIPALPELRTRYPELQVNFISSRENLNLQRREADLALRLARPTQEGLLTRSLGFMQYQACARRDCEPSTLPWIGLNGDLAQRPEAKWLARQMSGQSALLTVNDESSWLQMLLAGVGRGLLPTWMLKLYPELSVIETSEACPKREVWWVCDPARRSLARIDAVLEWIERQTLLELRL</sequence>
<dbReference type="Pfam" id="PF03466">
    <property type="entry name" value="LysR_substrate"/>
    <property type="match status" value="1"/>
</dbReference>
<evidence type="ECO:0000256" key="2">
    <source>
        <dbReference type="ARBA" id="ARBA00023015"/>
    </source>
</evidence>
<evidence type="ECO:0000256" key="3">
    <source>
        <dbReference type="ARBA" id="ARBA00023125"/>
    </source>
</evidence>
<dbReference type="Gene3D" id="3.40.190.290">
    <property type="match status" value="1"/>
</dbReference>
<comment type="caution">
    <text evidence="6">The sequence shown here is derived from an EMBL/GenBank/DDBJ whole genome shotgun (WGS) entry which is preliminary data.</text>
</comment>
<dbReference type="OrthoDB" id="570111at2"/>
<evidence type="ECO:0000256" key="4">
    <source>
        <dbReference type="ARBA" id="ARBA00023163"/>
    </source>
</evidence>
<comment type="similarity">
    <text evidence="1">Belongs to the LysR transcriptional regulatory family.</text>
</comment>
<accession>A0A5A9W767</accession>
<keyword evidence="4" id="KW-0804">Transcription</keyword>
<dbReference type="Gene3D" id="1.10.10.10">
    <property type="entry name" value="Winged helix-like DNA-binding domain superfamily/Winged helix DNA-binding domain"/>
    <property type="match status" value="1"/>
</dbReference>
<dbReference type="GO" id="GO:0003700">
    <property type="term" value="F:DNA-binding transcription factor activity"/>
    <property type="evidence" value="ECO:0007669"/>
    <property type="project" value="InterPro"/>
</dbReference>
<dbReference type="PROSITE" id="PS50931">
    <property type="entry name" value="HTH_LYSR"/>
    <property type="match status" value="1"/>
</dbReference>
<dbReference type="GO" id="GO:0043565">
    <property type="term" value="F:sequence-specific DNA binding"/>
    <property type="evidence" value="ECO:0007669"/>
    <property type="project" value="TreeGrafter"/>
</dbReference>
<dbReference type="InterPro" id="IPR036388">
    <property type="entry name" value="WH-like_DNA-bd_sf"/>
</dbReference>
<dbReference type="InterPro" id="IPR058163">
    <property type="entry name" value="LysR-type_TF_proteobact-type"/>
</dbReference>
<organism evidence="6 7">
    <name type="scientific">Nitrincola tapanii</name>
    <dbReference type="NCBI Taxonomy" id="1708751"/>
    <lineage>
        <taxon>Bacteria</taxon>
        <taxon>Pseudomonadati</taxon>
        <taxon>Pseudomonadota</taxon>
        <taxon>Gammaproteobacteria</taxon>
        <taxon>Oceanospirillales</taxon>
        <taxon>Oceanospirillaceae</taxon>
        <taxon>Nitrincola</taxon>
    </lineage>
</organism>
<dbReference type="SUPFAM" id="SSF53850">
    <property type="entry name" value="Periplasmic binding protein-like II"/>
    <property type="match status" value="1"/>
</dbReference>
<dbReference type="Pfam" id="PF00126">
    <property type="entry name" value="HTH_1"/>
    <property type="match status" value="1"/>
</dbReference>
<dbReference type="InterPro" id="IPR000847">
    <property type="entry name" value="LysR_HTH_N"/>
</dbReference>
<dbReference type="RefSeq" id="WP_149389812.1">
    <property type="nucleotide sequence ID" value="NZ_SMRS01000001.1"/>
</dbReference>
<evidence type="ECO:0000313" key="7">
    <source>
        <dbReference type="Proteomes" id="UP000325302"/>
    </source>
</evidence>
<evidence type="ECO:0000313" key="6">
    <source>
        <dbReference type="EMBL" id="KAA0876562.1"/>
    </source>
</evidence>
<proteinExistence type="inferred from homology"/>
<feature type="domain" description="HTH lysR-type" evidence="5">
    <location>
        <begin position="18"/>
        <end position="75"/>
    </location>
</feature>
<reference evidence="6 7" key="1">
    <citation type="submission" date="2019-03" db="EMBL/GenBank/DDBJ databases">
        <title>Nitrincola sp. nov. isolated from an Indian soda lake.</title>
        <authorList>
            <person name="Joshi A."/>
            <person name="Thite S.V."/>
            <person name="Joseph N."/>
            <person name="Dhotre D."/>
            <person name="Moorthy M."/>
            <person name="Shouche Y.S."/>
        </authorList>
    </citation>
    <scope>NUCLEOTIDE SEQUENCE [LARGE SCALE GENOMIC DNA]</scope>
    <source>
        <strain evidence="6 7">MEB193</strain>
    </source>
</reference>
<dbReference type="InterPro" id="IPR036390">
    <property type="entry name" value="WH_DNA-bd_sf"/>
</dbReference>
<dbReference type="Proteomes" id="UP000325302">
    <property type="component" value="Unassembled WGS sequence"/>
</dbReference>
<dbReference type="PANTHER" id="PTHR30537:SF3">
    <property type="entry name" value="TRANSCRIPTIONAL REGULATORY PROTEIN"/>
    <property type="match status" value="1"/>
</dbReference>
<dbReference type="EMBL" id="SMRS01000001">
    <property type="protein sequence ID" value="KAA0876562.1"/>
    <property type="molecule type" value="Genomic_DNA"/>
</dbReference>
<dbReference type="GO" id="GO:0006351">
    <property type="term" value="P:DNA-templated transcription"/>
    <property type="evidence" value="ECO:0007669"/>
    <property type="project" value="TreeGrafter"/>
</dbReference>
<evidence type="ECO:0000259" key="5">
    <source>
        <dbReference type="PROSITE" id="PS50931"/>
    </source>
</evidence>
<dbReference type="PANTHER" id="PTHR30537">
    <property type="entry name" value="HTH-TYPE TRANSCRIPTIONAL REGULATOR"/>
    <property type="match status" value="1"/>
</dbReference>
<gene>
    <name evidence="6" type="ORF">E1H14_02255</name>
</gene>